<organism evidence="1 2">
    <name type="scientific">Entomophthora muscae</name>
    <dbReference type="NCBI Taxonomy" id="34485"/>
    <lineage>
        <taxon>Eukaryota</taxon>
        <taxon>Fungi</taxon>
        <taxon>Fungi incertae sedis</taxon>
        <taxon>Zoopagomycota</taxon>
        <taxon>Entomophthoromycotina</taxon>
        <taxon>Entomophthoromycetes</taxon>
        <taxon>Entomophthorales</taxon>
        <taxon>Entomophthoraceae</taxon>
        <taxon>Entomophthora</taxon>
    </lineage>
</organism>
<dbReference type="Proteomes" id="UP001165960">
    <property type="component" value="Unassembled WGS sequence"/>
</dbReference>
<reference evidence="1" key="1">
    <citation type="submission" date="2022-04" db="EMBL/GenBank/DDBJ databases">
        <title>Genome of the entomopathogenic fungus Entomophthora muscae.</title>
        <authorList>
            <person name="Elya C."/>
            <person name="Lovett B.R."/>
            <person name="Lee E."/>
            <person name="Macias A.M."/>
            <person name="Hajek A.E."/>
            <person name="De Bivort B.L."/>
            <person name="Kasson M.T."/>
            <person name="De Fine Licht H.H."/>
            <person name="Stajich J.E."/>
        </authorList>
    </citation>
    <scope>NUCLEOTIDE SEQUENCE</scope>
    <source>
        <strain evidence="1">Berkeley</strain>
    </source>
</reference>
<evidence type="ECO:0000313" key="1">
    <source>
        <dbReference type="EMBL" id="KAJ9061122.1"/>
    </source>
</evidence>
<protein>
    <submittedName>
        <fullName evidence="1">Uncharacterized protein</fullName>
    </submittedName>
</protein>
<name>A0ACC2SFP1_9FUNG</name>
<keyword evidence="2" id="KW-1185">Reference proteome</keyword>
<dbReference type="EMBL" id="QTSX02005095">
    <property type="protein sequence ID" value="KAJ9061122.1"/>
    <property type="molecule type" value="Genomic_DNA"/>
</dbReference>
<evidence type="ECO:0000313" key="2">
    <source>
        <dbReference type="Proteomes" id="UP001165960"/>
    </source>
</evidence>
<sequence>MHFGLIRGLKIYKNFGFALTASMNYIPEHFKACDSCRTRKVKCVRSKDGPCEPCQRRGHTCTFDKIHSHSHKLPSIQSLLREPSDARLDSLARLLDYRVASWKLEPSVPSLVLAFYRKAGPNNIKFPISLLFELLQESHMPDILPLILSAMDHHMRPSPTTTANGQKAIAFLNSRDSRLVIASLSIFDNPNNSLLQPNPLPRMYSPTSSEKSLPFN</sequence>
<gene>
    <name evidence="1" type="ORF">DSO57_1023679</name>
</gene>
<accession>A0ACC2SFP1</accession>
<proteinExistence type="predicted"/>
<comment type="caution">
    <text evidence="1">The sequence shown here is derived from an EMBL/GenBank/DDBJ whole genome shotgun (WGS) entry which is preliminary data.</text>
</comment>